<evidence type="ECO:0000313" key="2">
    <source>
        <dbReference type="Proteomes" id="UP000187203"/>
    </source>
</evidence>
<proteinExistence type="predicted"/>
<comment type="caution">
    <text evidence="1">The sequence shown here is derived from an EMBL/GenBank/DDBJ whole genome shotgun (WGS) entry which is preliminary data.</text>
</comment>
<name>A0A1R3H3X4_9ROSI</name>
<sequence length="45" mass="5037">MEAIKMKGISVGIVSLPHISLSDLVRRMAAPNPSHFEIEFETKKK</sequence>
<reference evidence="2" key="1">
    <citation type="submission" date="2013-09" db="EMBL/GenBank/DDBJ databases">
        <title>Corchorus olitorius genome sequencing.</title>
        <authorList>
            <person name="Alam M."/>
            <person name="Haque M.S."/>
            <person name="Islam M.S."/>
            <person name="Emdad E.M."/>
            <person name="Islam M.M."/>
            <person name="Ahmed B."/>
            <person name="Halim A."/>
            <person name="Hossen Q.M.M."/>
            <person name="Hossain M.Z."/>
            <person name="Ahmed R."/>
            <person name="Khan M.M."/>
            <person name="Islam R."/>
            <person name="Rashid M.M."/>
            <person name="Khan S.A."/>
            <person name="Rahman M.S."/>
            <person name="Alam M."/>
            <person name="Yahiya A.S."/>
            <person name="Khan M.S."/>
            <person name="Azam M.S."/>
            <person name="Haque T."/>
            <person name="Lashkar M.Z.H."/>
            <person name="Akhand A.I."/>
            <person name="Morshed G."/>
            <person name="Roy S."/>
            <person name="Uddin K.S."/>
            <person name="Rabeya T."/>
            <person name="Hossain A.S."/>
            <person name="Chowdhury A."/>
            <person name="Snigdha A.R."/>
            <person name="Mortoza M.S."/>
            <person name="Matin S.A."/>
            <person name="Hoque S.M.E."/>
            <person name="Islam M.K."/>
            <person name="Roy D.K."/>
            <person name="Haider R."/>
            <person name="Moosa M.M."/>
            <person name="Elias S.M."/>
            <person name="Hasan A.M."/>
            <person name="Jahan S."/>
            <person name="Shafiuddin M."/>
            <person name="Mahmood N."/>
            <person name="Shommy N.S."/>
        </authorList>
    </citation>
    <scope>NUCLEOTIDE SEQUENCE [LARGE SCALE GENOMIC DNA]</scope>
    <source>
        <strain evidence="2">cv. O-4</strain>
    </source>
</reference>
<protein>
    <submittedName>
        <fullName evidence="1">Uncharacterized protein</fullName>
    </submittedName>
</protein>
<dbReference type="EMBL" id="AWUE01020863">
    <property type="protein sequence ID" value="OMO65034.1"/>
    <property type="molecule type" value="Genomic_DNA"/>
</dbReference>
<dbReference type="AlphaFoldDB" id="A0A1R3H3X4"/>
<evidence type="ECO:0000313" key="1">
    <source>
        <dbReference type="EMBL" id="OMO65034.1"/>
    </source>
</evidence>
<dbReference type="Proteomes" id="UP000187203">
    <property type="component" value="Unassembled WGS sequence"/>
</dbReference>
<keyword evidence="2" id="KW-1185">Reference proteome</keyword>
<gene>
    <name evidence="1" type="ORF">COLO4_31638</name>
</gene>
<organism evidence="1 2">
    <name type="scientific">Corchorus olitorius</name>
    <dbReference type="NCBI Taxonomy" id="93759"/>
    <lineage>
        <taxon>Eukaryota</taxon>
        <taxon>Viridiplantae</taxon>
        <taxon>Streptophyta</taxon>
        <taxon>Embryophyta</taxon>
        <taxon>Tracheophyta</taxon>
        <taxon>Spermatophyta</taxon>
        <taxon>Magnoliopsida</taxon>
        <taxon>eudicotyledons</taxon>
        <taxon>Gunneridae</taxon>
        <taxon>Pentapetalae</taxon>
        <taxon>rosids</taxon>
        <taxon>malvids</taxon>
        <taxon>Malvales</taxon>
        <taxon>Malvaceae</taxon>
        <taxon>Grewioideae</taxon>
        <taxon>Apeibeae</taxon>
        <taxon>Corchorus</taxon>
    </lineage>
</organism>
<accession>A0A1R3H3X4</accession>